<evidence type="ECO:0000313" key="3">
    <source>
        <dbReference type="EMBL" id="ANZ41638.1"/>
    </source>
</evidence>
<dbReference type="OrthoDB" id="3695445at2"/>
<dbReference type="Proteomes" id="UP000093053">
    <property type="component" value="Chromosome"/>
</dbReference>
<dbReference type="RefSeq" id="WP_065919973.1">
    <property type="nucleotide sequence ID" value="NZ_CP016793.1"/>
</dbReference>
<proteinExistence type="predicted"/>
<dbReference type="EMBL" id="CP016793">
    <property type="protein sequence ID" value="ANZ41638.1"/>
    <property type="molecule type" value="Genomic_DNA"/>
</dbReference>
<dbReference type="InterPro" id="IPR005031">
    <property type="entry name" value="COQ10_START"/>
</dbReference>
<feature type="region of interest" description="Disordered" evidence="1">
    <location>
        <begin position="143"/>
        <end position="162"/>
    </location>
</feature>
<keyword evidence="4" id="KW-1185">Reference proteome</keyword>
<dbReference type="PANTHER" id="PTHR33824">
    <property type="entry name" value="POLYKETIDE CYCLASE/DEHYDRASE AND LIPID TRANSPORT SUPERFAMILY PROTEIN"/>
    <property type="match status" value="1"/>
</dbReference>
<dbReference type="InterPro" id="IPR047137">
    <property type="entry name" value="ORF3"/>
</dbReference>
<protein>
    <submittedName>
        <fullName evidence="3">Cyclase</fullName>
    </submittedName>
</protein>
<dbReference type="AlphaFoldDB" id="A0A1B2HVB0"/>
<organism evidence="3 4">
    <name type="scientific">Lentzea guizhouensis</name>
    <dbReference type="NCBI Taxonomy" id="1586287"/>
    <lineage>
        <taxon>Bacteria</taxon>
        <taxon>Bacillati</taxon>
        <taxon>Actinomycetota</taxon>
        <taxon>Actinomycetes</taxon>
        <taxon>Pseudonocardiales</taxon>
        <taxon>Pseudonocardiaceae</taxon>
        <taxon>Lentzea</taxon>
    </lineage>
</organism>
<name>A0A1B2HVB0_9PSEU</name>
<dbReference type="SUPFAM" id="SSF55961">
    <property type="entry name" value="Bet v1-like"/>
    <property type="match status" value="1"/>
</dbReference>
<gene>
    <name evidence="3" type="ORF">BBK82_42510</name>
</gene>
<dbReference type="PANTHER" id="PTHR33824:SF7">
    <property type="entry name" value="POLYKETIDE CYCLASE_DEHYDRASE AND LIPID TRANSPORT SUPERFAMILY PROTEIN"/>
    <property type="match status" value="1"/>
</dbReference>
<dbReference type="Gene3D" id="3.30.530.20">
    <property type="match status" value="1"/>
</dbReference>
<feature type="domain" description="Coenzyme Q-binding protein COQ10 START" evidence="2">
    <location>
        <begin position="10"/>
        <end position="127"/>
    </location>
</feature>
<reference evidence="3 4" key="1">
    <citation type="submission" date="2016-07" db="EMBL/GenBank/DDBJ databases">
        <title>Complete genome sequence of the Lentzea guizhouensis DHS C013.</title>
        <authorList>
            <person name="Cao C."/>
        </authorList>
    </citation>
    <scope>NUCLEOTIDE SEQUENCE [LARGE SCALE GENOMIC DNA]</scope>
    <source>
        <strain evidence="3 4">DHS C013</strain>
    </source>
</reference>
<dbReference type="Pfam" id="PF03364">
    <property type="entry name" value="Polyketide_cyc"/>
    <property type="match status" value="1"/>
</dbReference>
<sequence>MSTITKSVDVEADVTSVYNQWTQFAEFPRFMEGVERIDQTDDTHTHWVVNIAGVTREFDATITEQHPDERVAWRSDEGPNHAGVVTVHRLDDAHTRVTVQMDVDPDGFVENVADKLGILDRRVQADLDRFKTFIEKRGGAETGAWRGDVERPGQSDPGTLGL</sequence>
<evidence type="ECO:0000259" key="2">
    <source>
        <dbReference type="Pfam" id="PF03364"/>
    </source>
</evidence>
<dbReference type="STRING" id="1586287.BBK82_42510"/>
<evidence type="ECO:0000313" key="4">
    <source>
        <dbReference type="Proteomes" id="UP000093053"/>
    </source>
</evidence>
<dbReference type="KEGG" id="led:BBK82_42510"/>
<dbReference type="CDD" id="cd07817">
    <property type="entry name" value="SRPBCC_8"/>
    <property type="match status" value="1"/>
</dbReference>
<dbReference type="InterPro" id="IPR023393">
    <property type="entry name" value="START-like_dom_sf"/>
</dbReference>
<accession>A0A1B2HVB0</accession>
<evidence type="ECO:0000256" key="1">
    <source>
        <dbReference type="SAM" id="MobiDB-lite"/>
    </source>
</evidence>